<evidence type="ECO:0000313" key="1">
    <source>
        <dbReference type="EMBL" id="BAF26561.1"/>
    </source>
</evidence>
<proteinExistence type="predicted"/>
<dbReference type="EMBL" id="AP008216">
    <property type="protein sequence ID" value="BAF26561.1"/>
    <property type="molecule type" value="Genomic_DNA"/>
</dbReference>
<gene>
    <name evidence="1" type="ordered locus">Os10g0427100</name>
</gene>
<reference evidence="2" key="2">
    <citation type="journal article" date="2008" name="Nucleic Acids Res.">
        <title>The rice annotation project database (RAP-DB): 2008 update.</title>
        <authorList>
            <consortium name="The rice annotation project (RAP)"/>
        </authorList>
    </citation>
    <scope>GENOME REANNOTATION</scope>
    <source>
        <strain evidence="2">cv. Nipponbare</strain>
    </source>
</reference>
<dbReference type="Proteomes" id="UP000000763">
    <property type="component" value="Chromosome 10"/>
</dbReference>
<sequence>REKQSQKYDIALACQVQLAYSSDTTTTPAAAPIVTVTNEVALPGGLRVAHAATRLGSWLRVIPALVAATARGPRRCSTIRHACKRAQRRPPLGSCQAGCQRAQAVIVGLAMAPLSPARWLSGDSRGPACLGPWLPHYIGPWLHIVSALVVATA</sequence>
<dbReference type="AlphaFoldDB" id="Q0IXK4"/>
<name>Q0IXK4_ORYSJ</name>
<evidence type="ECO:0000313" key="2">
    <source>
        <dbReference type="Proteomes" id="UP000000763"/>
    </source>
</evidence>
<reference evidence="1 2" key="1">
    <citation type="journal article" date="2005" name="Nature">
        <title>The map-based sequence of the rice genome.</title>
        <authorList>
            <consortium name="International rice genome sequencing project (IRGSP)"/>
            <person name="Matsumoto T."/>
            <person name="Wu J."/>
            <person name="Kanamori H."/>
            <person name="Katayose Y."/>
            <person name="Fujisawa M."/>
            <person name="Namiki N."/>
            <person name="Mizuno H."/>
            <person name="Yamamoto K."/>
            <person name="Antonio B.A."/>
            <person name="Baba T."/>
            <person name="Sakata K."/>
            <person name="Nagamura Y."/>
            <person name="Aoki H."/>
            <person name="Arikawa K."/>
            <person name="Arita K."/>
            <person name="Bito T."/>
            <person name="Chiden Y."/>
            <person name="Fujitsuka N."/>
            <person name="Fukunaka R."/>
            <person name="Hamada M."/>
            <person name="Harada C."/>
            <person name="Hayashi A."/>
            <person name="Hijishita S."/>
            <person name="Honda M."/>
            <person name="Hosokawa S."/>
            <person name="Ichikawa Y."/>
            <person name="Idonuma A."/>
            <person name="Iijima M."/>
            <person name="Ikeda M."/>
            <person name="Ikeno M."/>
            <person name="Ito K."/>
            <person name="Ito S."/>
            <person name="Ito T."/>
            <person name="Ito Y."/>
            <person name="Ito Y."/>
            <person name="Iwabuchi A."/>
            <person name="Kamiya K."/>
            <person name="Karasawa W."/>
            <person name="Kurita K."/>
            <person name="Katagiri S."/>
            <person name="Kikuta A."/>
            <person name="Kobayashi H."/>
            <person name="Kobayashi N."/>
            <person name="Machita K."/>
            <person name="Maehara T."/>
            <person name="Masukawa M."/>
            <person name="Mizubayashi T."/>
            <person name="Mukai Y."/>
            <person name="Nagasaki H."/>
            <person name="Nagata Y."/>
            <person name="Naito S."/>
            <person name="Nakashima M."/>
            <person name="Nakama Y."/>
            <person name="Nakamichi Y."/>
            <person name="Nakamura M."/>
            <person name="Meguro A."/>
            <person name="Negishi M."/>
            <person name="Ohta I."/>
            <person name="Ohta T."/>
            <person name="Okamoto M."/>
            <person name="Ono N."/>
            <person name="Saji S."/>
            <person name="Sakaguchi M."/>
            <person name="Sakai K."/>
            <person name="Shibata M."/>
            <person name="Shimokawa T."/>
            <person name="Song J."/>
            <person name="Takazaki Y."/>
            <person name="Terasawa K."/>
            <person name="Tsugane M."/>
            <person name="Tsuji K."/>
            <person name="Ueda S."/>
            <person name="Waki K."/>
            <person name="Yamagata H."/>
            <person name="Yamamoto M."/>
            <person name="Yamamoto S."/>
            <person name="Yamane H."/>
            <person name="Yoshiki S."/>
            <person name="Yoshihara R."/>
            <person name="Yukawa K."/>
            <person name="Zhong H."/>
            <person name="Yano M."/>
            <person name="Yuan Q."/>
            <person name="Ouyang S."/>
            <person name="Liu J."/>
            <person name="Jones K.M."/>
            <person name="Gansberger K."/>
            <person name="Moffat K."/>
            <person name="Hill J."/>
            <person name="Bera J."/>
            <person name="Fadrosh D."/>
            <person name="Jin S."/>
            <person name="Johri S."/>
            <person name="Kim M."/>
            <person name="Overton L."/>
            <person name="Reardon M."/>
            <person name="Tsitrin T."/>
            <person name="Vuong H."/>
            <person name="Weaver B."/>
            <person name="Ciecko A."/>
            <person name="Tallon L."/>
            <person name="Jackson J."/>
            <person name="Pai G."/>
            <person name="Aken S.V."/>
            <person name="Utterback T."/>
            <person name="Reidmuller S."/>
            <person name="Feldblyum T."/>
            <person name="Hsiao J."/>
            <person name="Zismann V."/>
            <person name="Iobst S."/>
            <person name="de Vazeille A.R."/>
            <person name="Buell C.R."/>
            <person name="Ying K."/>
            <person name="Li Y."/>
            <person name="Lu T."/>
            <person name="Huang Y."/>
            <person name="Zhao Q."/>
            <person name="Feng Q."/>
            <person name="Zhang L."/>
            <person name="Zhu J."/>
            <person name="Weng Q."/>
            <person name="Mu J."/>
            <person name="Lu Y."/>
            <person name="Fan D."/>
            <person name="Liu Y."/>
            <person name="Guan J."/>
            <person name="Zhang Y."/>
            <person name="Yu S."/>
            <person name="Liu X."/>
            <person name="Zhang Y."/>
            <person name="Hong G."/>
            <person name="Han B."/>
            <person name="Choisne N."/>
            <person name="Demange N."/>
            <person name="Orjeda G."/>
            <person name="Samain S."/>
            <person name="Cattolico L."/>
            <person name="Pelletier E."/>
            <person name="Couloux A."/>
            <person name="Segurens B."/>
            <person name="Wincker P."/>
            <person name="D'Hont A."/>
            <person name="Scarpelli C."/>
            <person name="Weissenbach J."/>
            <person name="Salanoubat M."/>
            <person name="Quetier F."/>
            <person name="Yu Y."/>
            <person name="Kim H.R."/>
            <person name="Rambo T."/>
            <person name="Currie J."/>
            <person name="Collura K."/>
            <person name="Luo M."/>
            <person name="Yang T."/>
            <person name="Ammiraju J.S.S."/>
            <person name="Engler F."/>
            <person name="Soderlund C."/>
            <person name="Wing R.A."/>
            <person name="Palmer L.E."/>
            <person name="de la Bastide M."/>
            <person name="Spiegel L."/>
            <person name="Nascimento L."/>
            <person name="Zutavern T."/>
            <person name="O'Shaughnessy A."/>
            <person name="Dike S."/>
            <person name="Dedhia N."/>
            <person name="Preston R."/>
            <person name="Balija V."/>
            <person name="McCombie W.R."/>
            <person name="Chow T."/>
            <person name="Chen H."/>
            <person name="Chung M."/>
            <person name="Chen C."/>
            <person name="Shaw J."/>
            <person name="Wu H."/>
            <person name="Hsiao K."/>
            <person name="Chao Y."/>
            <person name="Chu M."/>
            <person name="Cheng C."/>
            <person name="Hour A."/>
            <person name="Lee P."/>
            <person name="Lin S."/>
            <person name="Lin Y."/>
            <person name="Liou J."/>
            <person name="Liu S."/>
            <person name="Hsing Y."/>
            <person name="Raghuvanshi S."/>
            <person name="Mohanty A."/>
            <person name="Bharti A.K."/>
            <person name="Gaur A."/>
            <person name="Gupta V."/>
            <person name="Kumar D."/>
            <person name="Ravi V."/>
            <person name="Vij S."/>
            <person name="Kapur A."/>
            <person name="Khurana P."/>
            <person name="Khurana P."/>
            <person name="Khurana J.P."/>
            <person name="Tyagi A.K."/>
            <person name="Gaikwad K."/>
            <person name="Singh A."/>
            <person name="Dalal V."/>
            <person name="Srivastava S."/>
            <person name="Dixit A."/>
            <person name="Pal A.K."/>
            <person name="Ghazi I.A."/>
            <person name="Yadav M."/>
            <person name="Pandit A."/>
            <person name="Bhargava A."/>
            <person name="Sureshbabu K."/>
            <person name="Batra K."/>
            <person name="Sharma T.R."/>
            <person name="Mohapatra T."/>
            <person name="Singh N.K."/>
            <person name="Messing J."/>
            <person name="Nelson A.B."/>
            <person name="Fuks G."/>
            <person name="Kavchok S."/>
            <person name="Keizer G."/>
            <person name="Linton E."/>
            <person name="Llaca V."/>
            <person name="Song R."/>
            <person name="Tanyolac B."/>
            <person name="Young S."/>
            <person name="Ho-Il K."/>
            <person name="Hahn J.H."/>
            <person name="Sangsakoo G."/>
            <person name="Vanavichit A."/>
            <person name="de Mattos Luiz.A.T."/>
            <person name="Zimmer P.D."/>
            <person name="Malone G."/>
            <person name="Dellagostin O."/>
            <person name="de Oliveira A.C."/>
            <person name="Bevan M."/>
            <person name="Bancroft I."/>
            <person name="Minx P."/>
            <person name="Cordum H."/>
            <person name="Wilson R."/>
            <person name="Cheng Z."/>
            <person name="Jin W."/>
            <person name="Jiang J."/>
            <person name="Leong S.A."/>
            <person name="Iwama H."/>
            <person name="Gojobori T."/>
            <person name="Itoh T."/>
            <person name="Niimura Y."/>
            <person name="Fujii Y."/>
            <person name="Habara T."/>
            <person name="Sakai H."/>
            <person name="Sato Y."/>
            <person name="Wilson G."/>
            <person name="Kumar K."/>
            <person name="McCouch S."/>
            <person name="Juretic N."/>
            <person name="Hoen D."/>
            <person name="Wright S."/>
            <person name="Bruskiewich R."/>
            <person name="Bureau T."/>
            <person name="Miyao A."/>
            <person name="Hirochika H."/>
            <person name="Nishikawa T."/>
            <person name="Kadowaki K."/>
            <person name="Sugiura M."/>
            <person name="Burr B."/>
            <person name="Sasaki T."/>
        </authorList>
    </citation>
    <scope>NUCLEOTIDE SEQUENCE [LARGE SCALE GENOMIC DNA]</scope>
    <source>
        <strain evidence="2">cv. Nipponbare</strain>
    </source>
</reference>
<dbReference type="KEGG" id="dosa:Os10g0427100"/>
<organism evidence="1 2">
    <name type="scientific">Oryza sativa subsp. japonica</name>
    <name type="common">Rice</name>
    <dbReference type="NCBI Taxonomy" id="39947"/>
    <lineage>
        <taxon>Eukaryota</taxon>
        <taxon>Viridiplantae</taxon>
        <taxon>Streptophyta</taxon>
        <taxon>Embryophyta</taxon>
        <taxon>Tracheophyta</taxon>
        <taxon>Spermatophyta</taxon>
        <taxon>Magnoliopsida</taxon>
        <taxon>Liliopsida</taxon>
        <taxon>Poales</taxon>
        <taxon>Poaceae</taxon>
        <taxon>BOP clade</taxon>
        <taxon>Oryzoideae</taxon>
        <taxon>Oryzeae</taxon>
        <taxon>Oryzinae</taxon>
        <taxon>Oryza</taxon>
        <taxon>Oryza sativa</taxon>
    </lineage>
</organism>
<protein>
    <submittedName>
        <fullName evidence="1">Os10g0427100 protein</fullName>
    </submittedName>
</protein>
<accession>Q0IXK4</accession>
<feature type="non-terminal residue" evidence="1">
    <location>
        <position position="1"/>
    </location>
</feature>